<evidence type="ECO:0000256" key="7">
    <source>
        <dbReference type="ARBA" id="ARBA00023136"/>
    </source>
</evidence>
<reference evidence="10 11" key="1">
    <citation type="submission" date="2020-05" db="EMBL/GenBank/DDBJ databases">
        <authorList>
            <person name="Whitworth D."/>
        </authorList>
    </citation>
    <scope>NUCLEOTIDE SEQUENCE [LARGE SCALE GENOMIC DNA]</scope>
    <source>
        <strain evidence="10 11">AB043B</strain>
    </source>
</reference>
<dbReference type="OrthoDB" id="5351355at2"/>
<evidence type="ECO:0000313" key="11">
    <source>
        <dbReference type="Proteomes" id="UP000563426"/>
    </source>
</evidence>
<dbReference type="SUPFAM" id="SSF103473">
    <property type="entry name" value="MFS general substrate transporter"/>
    <property type="match status" value="1"/>
</dbReference>
<organism evidence="10 11">
    <name type="scientific">Corallococcus exercitus</name>
    <dbReference type="NCBI Taxonomy" id="2316736"/>
    <lineage>
        <taxon>Bacteria</taxon>
        <taxon>Pseudomonadati</taxon>
        <taxon>Myxococcota</taxon>
        <taxon>Myxococcia</taxon>
        <taxon>Myxococcales</taxon>
        <taxon>Cystobacterineae</taxon>
        <taxon>Myxococcaceae</taxon>
        <taxon>Corallococcus</taxon>
    </lineage>
</organism>
<evidence type="ECO:0000259" key="9">
    <source>
        <dbReference type="PROSITE" id="PS50850"/>
    </source>
</evidence>
<keyword evidence="7 8" id="KW-0472">Membrane</keyword>
<feature type="transmembrane region" description="Helical" evidence="8">
    <location>
        <begin position="345"/>
        <end position="363"/>
    </location>
</feature>
<dbReference type="PANTHER" id="PTHR23517">
    <property type="entry name" value="RESISTANCE PROTEIN MDTM, PUTATIVE-RELATED-RELATED"/>
    <property type="match status" value="1"/>
</dbReference>
<dbReference type="Pfam" id="PF00854">
    <property type="entry name" value="PTR2"/>
    <property type="match status" value="2"/>
</dbReference>
<evidence type="ECO:0000313" key="10">
    <source>
        <dbReference type="EMBL" id="NOK37554.1"/>
    </source>
</evidence>
<evidence type="ECO:0000256" key="4">
    <source>
        <dbReference type="ARBA" id="ARBA00022692"/>
    </source>
</evidence>
<dbReference type="InterPro" id="IPR036259">
    <property type="entry name" value="MFS_trans_sf"/>
</dbReference>
<comment type="subcellular location">
    <subcellularLocation>
        <location evidence="1">Cell membrane</location>
        <topology evidence="1">Multi-pass membrane protein</topology>
    </subcellularLocation>
</comment>
<evidence type="ECO:0000256" key="5">
    <source>
        <dbReference type="ARBA" id="ARBA00022856"/>
    </source>
</evidence>
<evidence type="ECO:0000256" key="8">
    <source>
        <dbReference type="SAM" id="Phobius"/>
    </source>
</evidence>
<feature type="transmembrane region" description="Helical" evidence="8">
    <location>
        <begin position="236"/>
        <end position="253"/>
    </location>
</feature>
<evidence type="ECO:0000256" key="1">
    <source>
        <dbReference type="ARBA" id="ARBA00004651"/>
    </source>
</evidence>
<keyword evidence="4 8" id="KW-0812">Transmembrane</keyword>
<keyword evidence="3" id="KW-1003">Cell membrane</keyword>
<dbReference type="Proteomes" id="UP000563426">
    <property type="component" value="Unassembled WGS sequence"/>
</dbReference>
<keyword evidence="5" id="KW-0653">Protein transport</keyword>
<accession>A0A3A8GW65</accession>
<evidence type="ECO:0000256" key="2">
    <source>
        <dbReference type="ARBA" id="ARBA00022448"/>
    </source>
</evidence>
<feature type="transmembrane region" description="Helical" evidence="8">
    <location>
        <begin position="281"/>
        <end position="301"/>
    </location>
</feature>
<keyword evidence="2" id="KW-0813">Transport</keyword>
<keyword evidence="11" id="KW-1185">Reference proteome</keyword>
<dbReference type="NCBIfam" id="TIGR00924">
    <property type="entry name" value="yjdL_sub1_fam"/>
    <property type="match status" value="2"/>
</dbReference>
<dbReference type="PANTHER" id="PTHR23517:SF15">
    <property type="entry name" value="PROTON-DEPENDENT OLIGOPEPTIDE FAMILY TRANSPORT PROTEIN"/>
    <property type="match status" value="1"/>
</dbReference>
<dbReference type="EMBL" id="JABFJV010000234">
    <property type="protein sequence ID" value="NOK37554.1"/>
    <property type="molecule type" value="Genomic_DNA"/>
</dbReference>
<feature type="transmembrane region" description="Helical" evidence="8">
    <location>
        <begin position="384"/>
        <end position="405"/>
    </location>
</feature>
<dbReference type="InterPro" id="IPR020846">
    <property type="entry name" value="MFS_dom"/>
</dbReference>
<feature type="transmembrane region" description="Helical" evidence="8">
    <location>
        <begin position="89"/>
        <end position="106"/>
    </location>
</feature>
<dbReference type="CDD" id="cd17346">
    <property type="entry name" value="MFS_DtpA_like"/>
    <property type="match status" value="1"/>
</dbReference>
<keyword evidence="6 8" id="KW-1133">Transmembrane helix</keyword>
<gene>
    <name evidence="10" type="ORF">HMI49_30590</name>
</gene>
<feature type="transmembrane region" description="Helical" evidence="8">
    <location>
        <begin position="411"/>
        <end position="432"/>
    </location>
</feature>
<protein>
    <submittedName>
        <fullName evidence="10">Peptide MFS transporter</fullName>
    </submittedName>
</protein>
<dbReference type="InterPro" id="IPR050171">
    <property type="entry name" value="MFS_Transporters"/>
</dbReference>
<name>A0A3A8GW65_9BACT</name>
<keyword evidence="5" id="KW-0571">Peptide transport</keyword>
<evidence type="ECO:0000256" key="6">
    <source>
        <dbReference type="ARBA" id="ARBA00022989"/>
    </source>
</evidence>
<dbReference type="InterPro" id="IPR005279">
    <property type="entry name" value="Dipep/tripep_permease"/>
</dbReference>
<dbReference type="PROSITE" id="PS50850">
    <property type="entry name" value="MFS"/>
    <property type="match status" value="1"/>
</dbReference>
<dbReference type="RefSeq" id="WP_120530560.1">
    <property type="nucleotide sequence ID" value="NZ_JABFJV010000234.1"/>
</dbReference>
<dbReference type="GO" id="GO:0005886">
    <property type="term" value="C:plasma membrane"/>
    <property type="evidence" value="ECO:0007669"/>
    <property type="project" value="UniProtKB-SubCell"/>
</dbReference>
<dbReference type="GO" id="GO:0006857">
    <property type="term" value="P:oligopeptide transport"/>
    <property type="evidence" value="ECO:0007669"/>
    <property type="project" value="InterPro"/>
</dbReference>
<feature type="domain" description="Major facilitator superfamily (MFS) profile" evidence="9">
    <location>
        <begin position="20"/>
        <end position="436"/>
    </location>
</feature>
<dbReference type="AlphaFoldDB" id="A0A3A8GW65"/>
<dbReference type="InterPro" id="IPR018456">
    <property type="entry name" value="PTR2_symporter_CS"/>
</dbReference>
<feature type="transmembrane region" description="Helical" evidence="8">
    <location>
        <begin position="177"/>
        <end position="198"/>
    </location>
</feature>
<dbReference type="InterPro" id="IPR000109">
    <property type="entry name" value="POT_fam"/>
</dbReference>
<proteinExistence type="predicted"/>
<comment type="caution">
    <text evidence="10">The sequence shown here is derived from an EMBL/GenBank/DDBJ whole genome shotgun (WGS) entry which is preliminary data.</text>
</comment>
<dbReference type="GO" id="GO:1904680">
    <property type="term" value="F:peptide transmembrane transporter activity"/>
    <property type="evidence" value="ECO:0007669"/>
    <property type="project" value="InterPro"/>
</dbReference>
<feature type="transmembrane region" description="Helical" evidence="8">
    <location>
        <begin position="313"/>
        <end position="333"/>
    </location>
</feature>
<dbReference type="Gene3D" id="1.20.1250.20">
    <property type="entry name" value="MFS general substrate transporter like domains"/>
    <property type="match status" value="2"/>
</dbReference>
<feature type="transmembrane region" description="Helical" evidence="8">
    <location>
        <begin position="151"/>
        <end position="171"/>
    </location>
</feature>
<dbReference type="PROSITE" id="PS01022">
    <property type="entry name" value="PTR2_1"/>
    <property type="match status" value="1"/>
</dbReference>
<feature type="transmembrane region" description="Helical" evidence="8">
    <location>
        <begin position="59"/>
        <end position="80"/>
    </location>
</feature>
<evidence type="ECO:0000256" key="3">
    <source>
        <dbReference type="ARBA" id="ARBA00022475"/>
    </source>
</evidence>
<sequence>MQSTVAAGEARKGHPPGLYLLFATEMWERMSYYGMRGLLVLFLTDKVRGGYGWSTADALGLYGTYTGLVYLTPILGGYIADRFIGQRKAVLLGGVLMIIGHLLLALPGVSIFYAGLGFLIIGNGFFKPNISTMVGGLYPAGDGRRDGAFTIFYMGINVGAVLGNFICGTLGERVGWHWGFGSAGVGMTLGVITFVLLAKRYLGTVGLAPAPRPTEAQKTTPDGKHHAFSREEWDRIIVIFIIALFVVAFWTGFEQAGGLMNLYTDQKVDRSMFGWEVPTTWFQNFNSVFIVTLAPVFAMVWSSLAAKGKDLSIPVKMSLGLIFLAVGFAFMLGASKESAADGKAAAWWVIMAYLFHTMGELCLSPVGLSMVSKVAPQRVTSAMMGVWFLANAVANKLSGVLGGYSEKMGEFSVFLTIVIGAGLAGVILLFLAPMLKRMMHGTDEVTATPAPAHQEGTVHPAT</sequence>